<dbReference type="Proteomes" id="UP000292583">
    <property type="component" value="Unassembled WGS sequence"/>
</dbReference>
<organism evidence="9 10">
    <name type="scientific">Campylobacter novaezeelandiae</name>
    <dbReference type="NCBI Taxonomy" id="2267891"/>
    <lineage>
        <taxon>Bacteria</taxon>
        <taxon>Pseudomonadati</taxon>
        <taxon>Campylobacterota</taxon>
        <taxon>Epsilonproteobacteria</taxon>
        <taxon>Campylobacterales</taxon>
        <taxon>Campylobacteraceae</taxon>
        <taxon>Campylobacter</taxon>
    </lineage>
</organism>
<feature type="transmembrane region" description="Helical" evidence="7">
    <location>
        <begin position="208"/>
        <end position="232"/>
    </location>
</feature>
<proteinExistence type="predicted"/>
<dbReference type="SUPFAM" id="SSF74863">
    <property type="entry name" value="Thiol:disulfide interchange protein DsbD, N-terminal domain (DsbD-alpha)"/>
    <property type="match status" value="1"/>
</dbReference>
<evidence type="ECO:0000256" key="5">
    <source>
        <dbReference type="ARBA" id="ARBA00022989"/>
    </source>
</evidence>
<evidence type="ECO:0000256" key="4">
    <source>
        <dbReference type="ARBA" id="ARBA00022748"/>
    </source>
</evidence>
<dbReference type="GO" id="GO:0047134">
    <property type="term" value="F:protein-disulfide reductase [NAD(P)H] activity"/>
    <property type="evidence" value="ECO:0007669"/>
    <property type="project" value="UniProtKB-EC"/>
</dbReference>
<evidence type="ECO:0000256" key="6">
    <source>
        <dbReference type="ARBA" id="ARBA00023136"/>
    </source>
</evidence>
<evidence type="ECO:0000256" key="2">
    <source>
        <dbReference type="ARBA" id="ARBA00022475"/>
    </source>
</evidence>
<keyword evidence="10" id="KW-1185">Reference proteome</keyword>
<dbReference type="InterPro" id="IPR003834">
    <property type="entry name" value="Cyt_c_assmbl_TM_dom"/>
</dbReference>
<dbReference type="GO" id="GO:0005886">
    <property type="term" value="C:plasma membrane"/>
    <property type="evidence" value="ECO:0007669"/>
    <property type="project" value="UniProtKB-SubCell"/>
</dbReference>
<comment type="caution">
    <text evidence="9">The sequence shown here is derived from an EMBL/GenBank/DDBJ whole genome shotgun (WGS) entry which is preliminary data.</text>
</comment>
<dbReference type="InterPro" id="IPR028250">
    <property type="entry name" value="DsbDN"/>
</dbReference>
<dbReference type="EMBL" id="QPGR01000005">
    <property type="protein sequence ID" value="TBR81450.1"/>
    <property type="molecule type" value="Genomic_DNA"/>
</dbReference>
<dbReference type="Gene3D" id="3.40.30.10">
    <property type="entry name" value="Glutaredoxin"/>
    <property type="match status" value="1"/>
</dbReference>
<dbReference type="Pfam" id="PF13098">
    <property type="entry name" value="Thioredoxin_2"/>
    <property type="match status" value="1"/>
</dbReference>
<protein>
    <submittedName>
        <fullName evidence="9">Protein-disulfide reductase DsbD</fullName>
        <ecNumber evidence="9">1.8.1.8</ecNumber>
    </submittedName>
</protein>
<dbReference type="InterPro" id="IPR012336">
    <property type="entry name" value="Thioredoxin-like_fold"/>
</dbReference>
<dbReference type="SUPFAM" id="SSF52833">
    <property type="entry name" value="Thioredoxin-like"/>
    <property type="match status" value="1"/>
</dbReference>
<dbReference type="PROSITE" id="PS51352">
    <property type="entry name" value="THIOREDOXIN_2"/>
    <property type="match status" value="1"/>
</dbReference>
<dbReference type="Pfam" id="PF11412">
    <property type="entry name" value="DsbD_N"/>
    <property type="match status" value="1"/>
</dbReference>
<dbReference type="OrthoDB" id="9811036at2"/>
<comment type="subcellular location">
    <subcellularLocation>
        <location evidence="1">Cell membrane</location>
        <topology evidence="1">Multi-pass membrane protein</topology>
    </subcellularLocation>
</comment>
<evidence type="ECO:0000313" key="10">
    <source>
        <dbReference type="Proteomes" id="UP000292583"/>
    </source>
</evidence>
<sequence>MRFVFLLLILFNFIFANILSLDKAFNVTLNSDKQALYINFKLGDEIYLYKDKITIKLNEKDITKLLNFPNPIIKDNEYIYYKNLSLAVPNILLDQYTQKKDSLLQITYQGCSNQGLCYQPQKINYSLKEKNNIYIYSKINKIKQQNPTSASEESIIEKFINTENLFTILITFFGYGLLLSLTPCTLPMIPILSSLIMSKVGISKKYSFFLSFIYVFFMSLAYAIAGIIASYIGASVQGLLQKPVVLIFFSLIFVLFSLAMFEVFNFELPSKFQNFIHKKTNQGKGIISIAIMGFLSALIVGPCVAAPLAGALLYIANSGDMILGGLTLFTMSFGMGIPLLFIGLGIGFIKPGQWMKKVKILFGFIMLGMAIWILERILDFRFILIGYGVLGVFFCVFMGIFDKAKNFLNSFKKSLLILILSLSIALFLAGIFNIKEVPNFLSNQTQKYNFLNFTYISNLDELLNVIKNSQKKVMIDFTATWCENCKLLDNITFKDPAVIKELNEYKLIKVDVSENNEEQIKIMKHFNVFGPPVLIFFQNNQEKLKITGFIKPQDLLKKISFDEN</sequence>
<evidence type="ECO:0000256" key="1">
    <source>
        <dbReference type="ARBA" id="ARBA00004651"/>
    </source>
</evidence>
<feature type="transmembrane region" description="Helical" evidence="7">
    <location>
        <begin position="285"/>
        <end position="315"/>
    </location>
</feature>
<name>A0A4Q9JWL0_9BACT</name>
<accession>A0A4Q9JWL0</accession>
<reference evidence="9 10" key="1">
    <citation type="submission" date="2018-07" db="EMBL/GenBank/DDBJ databases">
        <title>Campylobacter zealandensis sp. nov., isolated from birds and water in New Zealand.</title>
        <authorList>
            <person name="Wilkinson D.A."/>
            <person name="Biggs P.J."/>
            <person name="French N.P."/>
            <person name="Midwinter A.C."/>
        </authorList>
    </citation>
    <scope>NUCLEOTIDE SEQUENCE [LARGE SCALE GENOMIC DNA]</scope>
    <source>
        <strain evidence="9 10">B423b</strain>
    </source>
</reference>
<keyword evidence="4" id="KW-0201">Cytochrome c-type biogenesis</keyword>
<feature type="transmembrane region" description="Helical" evidence="7">
    <location>
        <begin position="165"/>
        <end position="196"/>
    </location>
</feature>
<dbReference type="NCBIfam" id="NF001419">
    <property type="entry name" value="PRK00293.1"/>
    <property type="match status" value="1"/>
</dbReference>
<dbReference type="AlphaFoldDB" id="A0A4Q9JWL0"/>
<gene>
    <name evidence="9" type="ORF">DU473_03675</name>
</gene>
<dbReference type="RefSeq" id="WP_131163533.1">
    <property type="nucleotide sequence ID" value="NZ_QPGQ01000013.1"/>
</dbReference>
<evidence type="ECO:0000259" key="8">
    <source>
        <dbReference type="PROSITE" id="PS51352"/>
    </source>
</evidence>
<dbReference type="Gene3D" id="2.60.40.1250">
    <property type="entry name" value="Thiol:disulfide interchange protein DsbD, N-terminal domain"/>
    <property type="match status" value="1"/>
</dbReference>
<dbReference type="Pfam" id="PF02683">
    <property type="entry name" value="DsbD_TM"/>
    <property type="match status" value="1"/>
</dbReference>
<feature type="transmembrane region" description="Helical" evidence="7">
    <location>
        <begin position="358"/>
        <end position="374"/>
    </location>
</feature>
<keyword evidence="2" id="KW-1003">Cell membrane</keyword>
<feature type="transmembrane region" description="Helical" evidence="7">
    <location>
        <begin position="321"/>
        <end position="346"/>
    </location>
</feature>
<feature type="transmembrane region" description="Helical" evidence="7">
    <location>
        <begin position="380"/>
        <end position="402"/>
    </location>
</feature>
<feature type="transmembrane region" description="Helical" evidence="7">
    <location>
        <begin position="414"/>
        <end position="434"/>
    </location>
</feature>
<keyword evidence="9" id="KW-0560">Oxidoreductase</keyword>
<feature type="domain" description="Thioredoxin" evidence="8">
    <location>
        <begin position="431"/>
        <end position="564"/>
    </location>
</feature>
<dbReference type="PANTHER" id="PTHR32234">
    <property type="entry name" value="THIOL:DISULFIDE INTERCHANGE PROTEIN DSBD"/>
    <property type="match status" value="1"/>
</dbReference>
<keyword evidence="3 7" id="KW-0812">Transmembrane</keyword>
<feature type="transmembrane region" description="Helical" evidence="7">
    <location>
        <begin position="244"/>
        <end position="264"/>
    </location>
</feature>
<dbReference type="GO" id="GO:0017004">
    <property type="term" value="P:cytochrome complex assembly"/>
    <property type="evidence" value="ECO:0007669"/>
    <property type="project" value="UniProtKB-KW"/>
</dbReference>
<evidence type="ECO:0000256" key="3">
    <source>
        <dbReference type="ARBA" id="ARBA00022692"/>
    </source>
</evidence>
<dbReference type="InterPro" id="IPR013766">
    <property type="entry name" value="Thioredoxin_domain"/>
</dbReference>
<keyword evidence="5 7" id="KW-1133">Transmembrane helix</keyword>
<dbReference type="GO" id="GO:0045454">
    <property type="term" value="P:cell redox homeostasis"/>
    <property type="evidence" value="ECO:0007669"/>
    <property type="project" value="TreeGrafter"/>
</dbReference>
<evidence type="ECO:0000256" key="7">
    <source>
        <dbReference type="SAM" id="Phobius"/>
    </source>
</evidence>
<dbReference type="InterPro" id="IPR036929">
    <property type="entry name" value="DsbDN_sf"/>
</dbReference>
<keyword evidence="6 7" id="KW-0472">Membrane</keyword>
<evidence type="ECO:0000313" key="9">
    <source>
        <dbReference type="EMBL" id="TBR81450.1"/>
    </source>
</evidence>
<dbReference type="InterPro" id="IPR036249">
    <property type="entry name" value="Thioredoxin-like_sf"/>
</dbReference>
<dbReference type="EC" id="1.8.1.8" evidence="9"/>
<dbReference type="PANTHER" id="PTHR32234:SF0">
    <property type="entry name" value="THIOL:DISULFIDE INTERCHANGE PROTEIN DSBD"/>
    <property type="match status" value="1"/>
</dbReference>